<comment type="caution">
    <text evidence="1">The sequence shown here is derived from an EMBL/GenBank/DDBJ whole genome shotgun (WGS) entry which is preliminary data.</text>
</comment>
<dbReference type="EMBL" id="JARKIB010000115">
    <property type="protein sequence ID" value="KAJ7737678.1"/>
    <property type="molecule type" value="Genomic_DNA"/>
</dbReference>
<dbReference type="Pfam" id="PF13424">
    <property type="entry name" value="TPR_12"/>
    <property type="match status" value="1"/>
</dbReference>
<evidence type="ECO:0008006" key="3">
    <source>
        <dbReference type="Google" id="ProtNLM"/>
    </source>
</evidence>
<dbReference type="InterPro" id="IPR053137">
    <property type="entry name" value="NLR-like"/>
</dbReference>
<feature type="non-terminal residue" evidence="1">
    <location>
        <position position="1"/>
    </location>
</feature>
<organism evidence="1 2">
    <name type="scientific">Mycena metata</name>
    <dbReference type="NCBI Taxonomy" id="1033252"/>
    <lineage>
        <taxon>Eukaryota</taxon>
        <taxon>Fungi</taxon>
        <taxon>Dikarya</taxon>
        <taxon>Basidiomycota</taxon>
        <taxon>Agaricomycotina</taxon>
        <taxon>Agaricomycetes</taxon>
        <taxon>Agaricomycetidae</taxon>
        <taxon>Agaricales</taxon>
        <taxon>Marasmiineae</taxon>
        <taxon>Mycenaceae</taxon>
        <taxon>Mycena</taxon>
    </lineage>
</organism>
<sequence length="492" mass="55337">MDDPTMDFNTFLPRCNHGNIVIASRNPALRVYGAHSHVSDMENEDAIMLLLSSAMQQSSEESLEIAAEVAKELHYLPLAIVQAGAFIKKSEDLPGYLSLYQKHRDRLLGEKAVLAHDQYASTVFTTWQISFSKLSHVAGRLLQLCSFLHYTGISEDLFSNASEYNPPVWLWLPQREELQEPLAFLSHFLGPSGQWDTLKFLDVINEIKAYSLITFEPRSKMYSIHPLVHGWAQSTVIDESVSYSCISSIVGMSIQGIPAINMRVTSLRFIPHVDSLMRRNGDPDGGADFTMAFWQIYANARKDKTARDLADRALKNYRLRLGEEHPGTIEAMGNLASTYRNLGEFKKAEELEISVLDKRHKLLGEDHPDTLSAMSNLALTYSNLREFRKAEELNLVVLEKRTRILGEEAPDTLVVMGNLATTFRDLGDLNEAKALEVEVLERRTRVLGKDHPDTLVAMSNLATTFRSLGDLGNAQELEVAVLERWTRALGED</sequence>
<name>A0AAD7MXS1_9AGAR</name>
<dbReference type="InterPro" id="IPR011990">
    <property type="entry name" value="TPR-like_helical_dom_sf"/>
</dbReference>
<dbReference type="AlphaFoldDB" id="A0AAD7MXS1"/>
<evidence type="ECO:0000313" key="2">
    <source>
        <dbReference type="Proteomes" id="UP001215598"/>
    </source>
</evidence>
<gene>
    <name evidence="1" type="ORF">B0H16DRAFT_1379456</name>
</gene>
<dbReference type="PANTHER" id="PTHR46082:SF6">
    <property type="entry name" value="AAA+ ATPASE DOMAIN-CONTAINING PROTEIN-RELATED"/>
    <property type="match status" value="1"/>
</dbReference>
<dbReference type="Proteomes" id="UP001215598">
    <property type="component" value="Unassembled WGS sequence"/>
</dbReference>
<dbReference type="PANTHER" id="PTHR46082">
    <property type="entry name" value="ATP/GTP-BINDING PROTEIN-RELATED"/>
    <property type="match status" value="1"/>
</dbReference>
<dbReference type="Gene3D" id="1.25.40.10">
    <property type="entry name" value="Tetratricopeptide repeat domain"/>
    <property type="match status" value="1"/>
</dbReference>
<proteinExistence type="predicted"/>
<reference evidence="1" key="1">
    <citation type="submission" date="2023-03" db="EMBL/GenBank/DDBJ databases">
        <title>Massive genome expansion in bonnet fungi (Mycena s.s.) driven by repeated elements and novel gene families across ecological guilds.</title>
        <authorList>
            <consortium name="Lawrence Berkeley National Laboratory"/>
            <person name="Harder C.B."/>
            <person name="Miyauchi S."/>
            <person name="Viragh M."/>
            <person name="Kuo A."/>
            <person name="Thoen E."/>
            <person name="Andreopoulos B."/>
            <person name="Lu D."/>
            <person name="Skrede I."/>
            <person name="Drula E."/>
            <person name="Henrissat B."/>
            <person name="Morin E."/>
            <person name="Kohler A."/>
            <person name="Barry K."/>
            <person name="LaButti K."/>
            <person name="Morin E."/>
            <person name="Salamov A."/>
            <person name="Lipzen A."/>
            <person name="Mereny Z."/>
            <person name="Hegedus B."/>
            <person name="Baldrian P."/>
            <person name="Stursova M."/>
            <person name="Weitz H."/>
            <person name="Taylor A."/>
            <person name="Grigoriev I.V."/>
            <person name="Nagy L.G."/>
            <person name="Martin F."/>
            <person name="Kauserud H."/>
        </authorList>
    </citation>
    <scope>NUCLEOTIDE SEQUENCE</scope>
    <source>
        <strain evidence="1">CBHHK182m</strain>
    </source>
</reference>
<dbReference type="Pfam" id="PF13374">
    <property type="entry name" value="TPR_10"/>
    <property type="match status" value="2"/>
</dbReference>
<dbReference type="SUPFAM" id="SSF48452">
    <property type="entry name" value="TPR-like"/>
    <property type="match status" value="2"/>
</dbReference>
<evidence type="ECO:0000313" key="1">
    <source>
        <dbReference type="EMBL" id="KAJ7737678.1"/>
    </source>
</evidence>
<keyword evidence="2" id="KW-1185">Reference proteome</keyword>
<accession>A0AAD7MXS1</accession>
<protein>
    <recommendedName>
        <fullName evidence="3">Kinesin light chain</fullName>
    </recommendedName>
</protein>